<proteinExistence type="predicted"/>
<sequence length="203" mass="22424">MVHIAFAGSTADTEAPEVLLRGLGCIGSIVEEPIELLESLSLAQEQHLATENLKAQEQHSATENLKAQEQHSAIEKWPEEPRCHHSEAPAVAHCFPAQATKRVAIEMEPPGPAGEAEEVEEVETGAAGQEAGEAKKAHQQVDHLALVAGWNRSRHNYTLHTRSHNHNLNPDHWHVDVDVEEVNVEVNEQKWAQGSEFPSRAQY</sequence>
<gene>
    <name evidence="2" type="ORF">FB45DRAFT_1096736</name>
</gene>
<evidence type="ECO:0000313" key="2">
    <source>
        <dbReference type="EMBL" id="KAJ7618405.1"/>
    </source>
</evidence>
<dbReference type="Proteomes" id="UP001221142">
    <property type="component" value="Unassembled WGS sequence"/>
</dbReference>
<organism evidence="2 3">
    <name type="scientific">Roridomyces roridus</name>
    <dbReference type="NCBI Taxonomy" id="1738132"/>
    <lineage>
        <taxon>Eukaryota</taxon>
        <taxon>Fungi</taxon>
        <taxon>Dikarya</taxon>
        <taxon>Basidiomycota</taxon>
        <taxon>Agaricomycotina</taxon>
        <taxon>Agaricomycetes</taxon>
        <taxon>Agaricomycetidae</taxon>
        <taxon>Agaricales</taxon>
        <taxon>Marasmiineae</taxon>
        <taxon>Mycenaceae</taxon>
        <taxon>Roridomyces</taxon>
    </lineage>
</organism>
<reference evidence="2" key="1">
    <citation type="submission" date="2023-03" db="EMBL/GenBank/DDBJ databases">
        <title>Massive genome expansion in bonnet fungi (Mycena s.s.) driven by repeated elements and novel gene families across ecological guilds.</title>
        <authorList>
            <consortium name="Lawrence Berkeley National Laboratory"/>
            <person name="Harder C.B."/>
            <person name="Miyauchi S."/>
            <person name="Viragh M."/>
            <person name="Kuo A."/>
            <person name="Thoen E."/>
            <person name="Andreopoulos B."/>
            <person name="Lu D."/>
            <person name="Skrede I."/>
            <person name="Drula E."/>
            <person name="Henrissat B."/>
            <person name="Morin E."/>
            <person name="Kohler A."/>
            <person name="Barry K."/>
            <person name="LaButti K."/>
            <person name="Morin E."/>
            <person name="Salamov A."/>
            <person name="Lipzen A."/>
            <person name="Mereny Z."/>
            <person name="Hegedus B."/>
            <person name="Baldrian P."/>
            <person name="Stursova M."/>
            <person name="Weitz H."/>
            <person name="Taylor A."/>
            <person name="Grigoriev I.V."/>
            <person name="Nagy L.G."/>
            <person name="Martin F."/>
            <person name="Kauserud H."/>
        </authorList>
    </citation>
    <scope>NUCLEOTIDE SEQUENCE</scope>
    <source>
        <strain evidence="2">9284</strain>
    </source>
</reference>
<name>A0AAD7BE34_9AGAR</name>
<evidence type="ECO:0000313" key="3">
    <source>
        <dbReference type="Proteomes" id="UP001221142"/>
    </source>
</evidence>
<comment type="caution">
    <text evidence="2">The sequence shown here is derived from an EMBL/GenBank/DDBJ whole genome shotgun (WGS) entry which is preliminary data.</text>
</comment>
<evidence type="ECO:0000256" key="1">
    <source>
        <dbReference type="SAM" id="MobiDB-lite"/>
    </source>
</evidence>
<dbReference type="AlphaFoldDB" id="A0AAD7BE34"/>
<keyword evidence="3" id="KW-1185">Reference proteome</keyword>
<feature type="region of interest" description="Disordered" evidence="1">
    <location>
        <begin position="109"/>
        <end position="137"/>
    </location>
</feature>
<protein>
    <submittedName>
        <fullName evidence="2">Uncharacterized protein</fullName>
    </submittedName>
</protein>
<dbReference type="EMBL" id="JARKIF010000019">
    <property type="protein sequence ID" value="KAJ7618405.1"/>
    <property type="molecule type" value="Genomic_DNA"/>
</dbReference>
<accession>A0AAD7BE34</accession>